<dbReference type="PROSITE" id="PS00455">
    <property type="entry name" value="AMP_BINDING"/>
    <property type="match status" value="1"/>
</dbReference>
<evidence type="ECO:0000313" key="9">
    <source>
        <dbReference type="Proteomes" id="UP001234216"/>
    </source>
</evidence>
<dbReference type="InterPro" id="IPR009081">
    <property type="entry name" value="PP-bd_ACP"/>
</dbReference>
<dbReference type="Gene3D" id="2.30.38.10">
    <property type="entry name" value="Luciferase, Domain 3"/>
    <property type="match status" value="1"/>
</dbReference>
<dbReference type="InterPro" id="IPR036736">
    <property type="entry name" value="ACP-like_sf"/>
</dbReference>
<organism evidence="8 9">
    <name type="scientific">Streptomyces canus</name>
    <dbReference type="NCBI Taxonomy" id="58343"/>
    <lineage>
        <taxon>Bacteria</taxon>
        <taxon>Bacillati</taxon>
        <taxon>Actinomycetota</taxon>
        <taxon>Actinomycetes</taxon>
        <taxon>Kitasatosporales</taxon>
        <taxon>Streptomycetaceae</taxon>
        <taxon>Streptomyces</taxon>
        <taxon>Streptomyces aurantiacus group</taxon>
    </lineage>
</organism>
<keyword evidence="4" id="KW-0808">Transferase</keyword>
<dbReference type="FunFam" id="3.40.50.980:FF:000001">
    <property type="entry name" value="Non-ribosomal peptide synthetase"/>
    <property type="match status" value="1"/>
</dbReference>
<dbReference type="InterPro" id="IPR014031">
    <property type="entry name" value="Ketoacyl_synth_C"/>
</dbReference>
<gene>
    <name evidence="8" type="ORF">QFZ22_008392</name>
</gene>
<dbReference type="PANTHER" id="PTHR45527:SF1">
    <property type="entry name" value="FATTY ACID SYNTHASE"/>
    <property type="match status" value="1"/>
</dbReference>
<comment type="caution">
    <text evidence="8">The sequence shown here is derived from an EMBL/GenBank/DDBJ whole genome shotgun (WGS) entry which is preliminary data.</text>
</comment>
<dbReference type="SUPFAM" id="SSF53901">
    <property type="entry name" value="Thiolase-like"/>
    <property type="match status" value="1"/>
</dbReference>
<dbReference type="RefSeq" id="WP_306984750.1">
    <property type="nucleotide sequence ID" value="NZ_JAUSZV010000005.1"/>
</dbReference>
<evidence type="ECO:0000259" key="6">
    <source>
        <dbReference type="PROSITE" id="PS50075"/>
    </source>
</evidence>
<feature type="region of interest" description="Disordered" evidence="5">
    <location>
        <begin position="1"/>
        <end position="39"/>
    </location>
</feature>
<dbReference type="Pfam" id="PF00550">
    <property type="entry name" value="PP-binding"/>
    <property type="match status" value="1"/>
</dbReference>
<dbReference type="GO" id="GO:0043041">
    <property type="term" value="P:amino acid activation for nonribosomal peptide biosynthetic process"/>
    <property type="evidence" value="ECO:0007669"/>
    <property type="project" value="TreeGrafter"/>
</dbReference>
<dbReference type="SUPFAM" id="SSF56801">
    <property type="entry name" value="Acetyl-CoA synthetase-like"/>
    <property type="match status" value="1"/>
</dbReference>
<feature type="region of interest" description="Disordered" evidence="5">
    <location>
        <begin position="1518"/>
        <end position="1541"/>
    </location>
</feature>
<dbReference type="SMART" id="SM00825">
    <property type="entry name" value="PKS_KS"/>
    <property type="match status" value="1"/>
</dbReference>
<dbReference type="InterPro" id="IPR001242">
    <property type="entry name" value="Condensation_dom"/>
</dbReference>
<keyword evidence="2" id="KW-0596">Phosphopantetheine</keyword>
<dbReference type="PROSITE" id="PS52004">
    <property type="entry name" value="KS3_2"/>
    <property type="match status" value="1"/>
</dbReference>
<dbReference type="GO" id="GO:0005737">
    <property type="term" value="C:cytoplasm"/>
    <property type="evidence" value="ECO:0007669"/>
    <property type="project" value="TreeGrafter"/>
</dbReference>
<dbReference type="GO" id="GO:0008610">
    <property type="term" value="P:lipid biosynthetic process"/>
    <property type="evidence" value="ECO:0007669"/>
    <property type="project" value="UniProtKB-ARBA"/>
</dbReference>
<dbReference type="Gene3D" id="3.30.559.10">
    <property type="entry name" value="Chloramphenicol acetyltransferase-like domain"/>
    <property type="match status" value="2"/>
</dbReference>
<dbReference type="Pfam" id="PF00501">
    <property type="entry name" value="AMP-binding"/>
    <property type="match status" value="1"/>
</dbReference>
<feature type="domain" description="Carrier" evidence="6">
    <location>
        <begin position="1539"/>
        <end position="1614"/>
    </location>
</feature>
<dbReference type="GO" id="GO:0017000">
    <property type="term" value="P:antibiotic biosynthetic process"/>
    <property type="evidence" value="ECO:0007669"/>
    <property type="project" value="UniProtKB-ARBA"/>
</dbReference>
<dbReference type="InterPro" id="IPR000415">
    <property type="entry name" value="Nitroreductase-like"/>
</dbReference>
<dbReference type="SMART" id="SM00823">
    <property type="entry name" value="PKS_PP"/>
    <property type="match status" value="1"/>
</dbReference>
<feature type="region of interest" description="Disordered" evidence="5">
    <location>
        <begin position="1617"/>
        <end position="1657"/>
    </location>
</feature>
<dbReference type="Gene3D" id="3.40.47.10">
    <property type="match status" value="1"/>
</dbReference>
<evidence type="ECO:0000256" key="3">
    <source>
        <dbReference type="ARBA" id="ARBA00022553"/>
    </source>
</evidence>
<evidence type="ECO:0000256" key="4">
    <source>
        <dbReference type="ARBA" id="ARBA00022679"/>
    </source>
</evidence>
<evidence type="ECO:0000259" key="7">
    <source>
        <dbReference type="PROSITE" id="PS52004"/>
    </source>
</evidence>
<dbReference type="SUPFAM" id="SSF52777">
    <property type="entry name" value="CoA-dependent acyltransferases"/>
    <property type="match status" value="4"/>
</dbReference>
<dbReference type="InterPro" id="IPR023213">
    <property type="entry name" value="CAT-like_dom_sf"/>
</dbReference>
<dbReference type="CDD" id="cd00833">
    <property type="entry name" value="PKS"/>
    <property type="match status" value="1"/>
</dbReference>
<dbReference type="CDD" id="cd02142">
    <property type="entry name" value="McbC_SagB-like_oxidoreductase"/>
    <property type="match status" value="1"/>
</dbReference>
<name>A0AAW8FQI4_9ACTN</name>
<dbReference type="Gene3D" id="3.40.109.10">
    <property type="entry name" value="NADH Oxidase"/>
    <property type="match status" value="1"/>
</dbReference>
<dbReference type="GO" id="GO:0016874">
    <property type="term" value="F:ligase activity"/>
    <property type="evidence" value="ECO:0007669"/>
    <property type="project" value="UniProtKB-KW"/>
</dbReference>
<dbReference type="InterPro" id="IPR020845">
    <property type="entry name" value="AMP-binding_CS"/>
</dbReference>
<evidence type="ECO:0000256" key="2">
    <source>
        <dbReference type="ARBA" id="ARBA00022450"/>
    </source>
</evidence>
<proteinExistence type="predicted"/>
<dbReference type="InterPro" id="IPR014030">
    <property type="entry name" value="Ketoacyl_synth_N"/>
</dbReference>
<evidence type="ECO:0000256" key="1">
    <source>
        <dbReference type="ARBA" id="ARBA00001957"/>
    </source>
</evidence>
<dbReference type="PROSITE" id="PS50075">
    <property type="entry name" value="CARRIER"/>
    <property type="match status" value="1"/>
</dbReference>
<dbReference type="Pfam" id="PF00881">
    <property type="entry name" value="Nitroreductase"/>
    <property type="match status" value="1"/>
</dbReference>
<dbReference type="InterPro" id="IPR025110">
    <property type="entry name" value="AMP-bd_C"/>
</dbReference>
<feature type="compositionally biased region" description="Low complexity" evidence="5">
    <location>
        <begin position="1633"/>
        <end position="1647"/>
    </location>
</feature>
<dbReference type="Pfam" id="PF00668">
    <property type="entry name" value="Condensation"/>
    <property type="match status" value="1"/>
</dbReference>
<dbReference type="Gene3D" id="3.30.300.30">
    <property type="match status" value="1"/>
</dbReference>
<dbReference type="InterPro" id="IPR020806">
    <property type="entry name" value="PKS_PP-bd"/>
</dbReference>
<evidence type="ECO:0000313" key="8">
    <source>
        <dbReference type="EMBL" id="MDQ0912407.1"/>
    </source>
</evidence>
<dbReference type="GO" id="GO:0031177">
    <property type="term" value="F:phosphopantetheine binding"/>
    <property type="evidence" value="ECO:0007669"/>
    <property type="project" value="InterPro"/>
</dbReference>
<feature type="compositionally biased region" description="Acidic residues" evidence="5">
    <location>
        <begin position="1"/>
        <end position="10"/>
    </location>
</feature>
<dbReference type="InterPro" id="IPR016039">
    <property type="entry name" value="Thiolase-like"/>
</dbReference>
<dbReference type="InterPro" id="IPR000873">
    <property type="entry name" value="AMP-dep_synth/lig_dom"/>
</dbReference>
<dbReference type="GO" id="GO:0016747">
    <property type="term" value="F:acyltransferase activity, transferring groups other than amino-acyl groups"/>
    <property type="evidence" value="ECO:0007669"/>
    <property type="project" value="UniProtKB-ARBA"/>
</dbReference>
<dbReference type="Pfam" id="PF02801">
    <property type="entry name" value="Ketoacyl-synt_C"/>
    <property type="match status" value="1"/>
</dbReference>
<dbReference type="SUPFAM" id="SSF47336">
    <property type="entry name" value="ACP-like"/>
    <property type="match status" value="1"/>
</dbReference>
<dbReference type="GO" id="GO:0016491">
    <property type="term" value="F:oxidoreductase activity"/>
    <property type="evidence" value="ECO:0007669"/>
    <property type="project" value="InterPro"/>
</dbReference>
<dbReference type="Proteomes" id="UP001234216">
    <property type="component" value="Unassembled WGS sequence"/>
</dbReference>
<dbReference type="Gene3D" id="1.10.1200.10">
    <property type="entry name" value="ACP-like"/>
    <property type="match status" value="1"/>
</dbReference>
<dbReference type="InterPro" id="IPR045851">
    <property type="entry name" value="AMP-bd_C_sf"/>
</dbReference>
<dbReference type="Pfam" id="PF13193">
    <property type="entry name" value="AMP-binding_C"/>
    <property type="match status" value="1"/>
</dbReference>
<dbReference type="SUPFAM" id="SSF55469">
    <property type="entry name" value="FMN-dependent nitroreductase-like"/>
    <property type="match status" value="1"/>
</dbReference>
<dbReference type="EMBL" id="JAUSZV010000005">
    <property type="protein sequence ID" value="MDQ0912407.1"/>
    <property type="molecule type" value="Genomic_DNA"/>
</dbReference>
<dbReference type="InterPro" id="IPR020841">
    <property type="entry name" value="PKS_Beta-ketoAc_synthase_dom"/>
</dbReference>
<sequence>MESDSWDEETSQAGHGSGAPDAGGPPRTDSQPVAPELRGLLAEVRPDQAPELPEGSLRAWGLSSLALTRLLLGMRRAFGVDDLDIVTLAEADLKDLQELVGQVERREDSREPQSVPRLGDDEADFSLTSLQEAYVVAKQEGAADPAGCHLYREFRVAGPDPARLEKAWLAVVRRHAMLRTVVGQDGTQRTLADPPPWQFPVHDLTELDEATAARSVADVRERLSHRCYRPDAWPLFAVEVSLLPGGVGIIHLSLDTVVTDAHGFALVLQQWKAEYEGRGVVDVRDERADDAVTVASCVRSLLAERTGPRHAEDLDYWVRLGEVASGPPDIVLEPAAASGAGDTHEQMPRTRRPLDGMLDAAAWRQLTRLADEWDVSPTALVLTCFAESLVRAGAKAPFTLLLTSSDRPRLPRAADELVGPFTSTLVHDVTYMDQPSPAEAARAANRLLGEQLRHGGVSGVEAARAVRAATGRQPAALPVVFTSLIGVGPGEGVAGGFGADTVYGVSQTSGVALDHQMWEQDGGLRFRWDVDDTRFATGTADIAFAAFHTALSALGPAATDERKGTEGSGQWSELPPRDLQQAYMVGRTVTEDAAEAEGCQCYQSYEVEALDLVRLDRALRRLVERHDALRTQTDGARLRVRPRGAGTLHIPVIDLDADADANEADLARIRTEMTSRPFPLGRWPLIDVRVTRDPTGKHTVHCAMDLLVGDGRSIHLLFRELWRLYAEGDGPAVPALATAPPDTARYVRGGRRGRAAAHWRERLATVPPGPVLPRTEVVGRSGRRRLSGTFTGYREFARRAAVRGVTVDDIVFAALTAALSEEITDPYALSVVLWPEQSERHRPAEESFLDWLSAPPRGTPLQEAARSARLQITADLAHRSASGLAELSRRALRDRSVTLSYPVVLTALVDLTRHPLPEGVTQGKWLTSTPGCDLDVVCVAEADTLSYAWDLAPGVLGGGLDEKLFALFEASVRAWSAEAAEEEERANADAAVVVATGAEREAVLYGWNVTEASPAPALEGPIHLPLEHWARVSPAAVAVRGRSGSTVGYGELNRRANTVAWRLRAEGVEAGDVVAVRMDRGPDLVAALYGVLKAGAAYLPVDTALPAARVSAMLGAAGVRTLLTAPGTVPLDPPMAHPVRRIVVVDPGPDAETHPRADENPAAVACADDTAYVLFTSGSTGTPKGVEVAHRSVHNLIAFCARDFDLVPHDTGLALTSFGFDLSVFDLFGLLGHGASIYLADEEEQRDPQLLADVLMTEPVTIWNSAPTTLHQLTPFLPDADAGRLRLVMLSGDFIPLSLPGRLTAAFPGVRTIALGGPTETTVWSNVFPVRDIDPEWRAIPYGRPIDRCRHYVLDSRLRPCPPGTEGDLYTAGRCLALGYAGDPELTVASFPPDPYTDEPGARMFRTGDRALWDADGCLHIRGRTDGQVKIRGQRVELAEVEHVLRADSSVRDVVVSVREQGGDQLLVAHVIPADEESGDEGALRERAAKALPSYMVPNFVVFVPSFPATAHGKLDRSALPLPVPERTTEPPEPEEGPPVEPPLVEEIAAVFAEVLGVPAIDTAEDLWDQGVTSFTLVQVSARLLRRYGQRVPVAALVADPTVAGIARVVGQRIGRADPAKTSTATGPGTDRAPATGPASGTRGAAPRPGPAPEQVDLFSPEERDAFKAARWNLRPADVREPAVELPGHDVDPVWYAWRGSRRDFLDEPLPSESLARLLALLSDSGGSGAHRRLHASAGDTYAVQTYLHIREGGVEGIPEGIYYHHPVDRRLHLVNAAPRITRNVHFPYNRPVFDRSGFGIYLIGQTKGITPLYGEAAENFLLLEAGYIGQLLMTGQAGCRVGLCPVGTMTFDTVRDQFALDDGHVFLHALMGGPVAHQRADRAPFTAGWTGEAAVVPTGKRVAVLGPAPVGRRKDDTAQVVVSGMAGRFPGAENTAAYWRRLSSGHCATGLVPEDRREALAAAEPGLPGVTSGGFLQRPDRFDARRFRLSPAEAATLDPQARLLLETVWNCLEDSGHTPASLAAEAPRVGVFTATMWHDQQLVGADAWAGGAQASSAALASDLPARISHFFGFEGPSLAVDTSCSSSLTALHLAAESLRRGECDAAVVGAANLILHPYHLAALSAAGLLTDSAAPVRAYAADSGGWCPGEGVAAVLLRPAEPARRAGDVVHGVLEATWVGHYGGRGRYGSPAPNALAASLRTVLDRAGATPADIGYVECAAAGAALADVAELEALADVFASSPTLIGTVKPNIGHLEGASALSQLLKVLLQLRHRSIAPTLVAEHRTPLVDWDGLPLRIADRLTNWRARGGDPGVRRALVNAVGAAGSYAHVVLRGPGAEEER</sequence>
<protein>
    <submittedName>
        <fullName evidence="8">Amino acid adenylation domain-containing protein</fullName>
    </submittedName>
</protein>
<dbReference type="InterPro" id="IPR010071">
    <property type="entry name" value="AA_adenyl_dom"/>
</dbReference>
<dbReference type="InterPro" id="IPR029479">
    <property type="entry name" value="Nitroreductase"/>
</dbReference>
<dbReference type="Gene3D" id="3.40.50.980">
    <property type="match status" value="2"/>
</dbReference>
<reference evidence="8" key="1">
    <citation type="submission" date="2023-07" db="EMBL/GenBank/DDBJ databases">
        <title>Comparative genomics of wheat-associated soil bacteria to identify genetic determinants of phenazine resistance.</title>
        <authorList>
            <person name="Mouncey N."/>
        </authorList>
    </citation>
    <scope>NUCLEOTIDE SEQUENCE</scope>
    <source>
        <strain evidence="8">V4I22</strain>
    </source>
</reference>
<comment type="cofactor">
    <cofactor evidence="1">
        <name>pantetheine 4'-phosphate</name>
        <dbReference type="ChEBI" id="CHEBI:47942"/>
    </cofactor>
</comment>
<evidence type="ECO:0000256" key="5">
    <source>
        <dbReference type="SAM" id="MobiDB-lite"/>
    </source>
</evidence>
<feature type="domain" description="Ketosynthase family 3 (KS3)" evidence="7">
    <location>
        <begin position="1918"/>
        <end position="2337"/>
    </location>
</feature>
<dbReference type="CDD" id="cd05930">
    <property type="entry name" value="A_NRPS"/>
    <property type="match status" value="1"/>
</dbReference>
<keyword evidence="3" id="KW-0597">Phosphoprotein</keyword>
<dbReference type="Gene3D" id="3.30.559.30">
    <property type="entry name" value="Nonribosomal peptide synthetase, condensation domain"/>
    <property type="match status" value="2"/>
</dbReference>
<dbReference type="Pfam" id="PF00109">
    <property type="entry name" value="ketoacyl-synt"/>
    <property type="match status" value="1"/>
</dbReference>
<dbReference type="NCBIfam" id="TIGR01733">
    <property type="entry name" value="AA-adenyl-dom"/>
    <property type="match status" value="1"/>
</dbReference>
<accession>A0AAW8FQI4</accession>
<dbReference type="GO" id="GO:0044550">
    <property type="term" value="P:secondary metabolite biosynthetic process"/>
    <property type="evidence" value="ECO:0007669"/>
    <property type="project" value="TreeGrafter"/>
</dbReference>
<dbReference type="PANTHER" id="PTHR45527">
    <property type="entry name" value="NONRIBOSOMAL PEPTIDE SYNTHETASE"/>
    <property type="match status" value="1"/>
</dbReference>